<evidence type="ECO:0000313" key="2">
    <source>
        <dbReference type="Proteomes" id="UP000325313"/>
    </source>
</evidence>
<dbReference type="PANTHER" id="PTHR34605:SF3">
    <property type="entry name" value="P CELL-TYPE AGGLUTINATION PROTEIN MAP4-LIKE-RELATED"/>
    <property type="match status" value="1"/>
</dbReference>
<protein>
    <submittedName>
        <fullName evidence="1">Uncharacterized protein</fullName>
    </submittedName>
</protein>
<dbReference type="Proteomes" id="UP000325313">
    <property type="component" value="Unassembled WGS sequence"/>
</dbReference>
<reference evidence="1 2" key="1">
    <citation type="submission" date="2019-05" db="EMBL/GenBank/DDBJ databases">
        <title>Emergence of the Ug99 lineage of the wheat stem rust pathogen through somatic hybridization.</title>
        <authorList>
            <person name="Li F."/>
            <person name="Upadhyaya N.M."/>
            <person name="Sperschneider J."/>
            <person name="Matny O."/>
            <person name="Nguyen-Phuc H."/>
            <person name="Mago R."/>
            <person name="Raley C."/>
            <person name="Miller M.E."/>
            <person name="Silverstein K.A.T."/>
            <person name="Henningsen E."/>
            <person name="Hirsch C.D."/>
            <person name="Visser B."/>
            <person name="Pretorius Z.A."/>
            <person name="Steffenson B.J."/>
            <person name="Schwessinger B."/>
            <person name="Dodds P.N."/>
            <person name="Figueroa M."/>
        </authorList>
    </citation>
    <scope>NUCLEOTIDE SEQUENCE [LARGE SCALE GENOMIC DNA]</scope>
    <source>
        <strain evidence="1 2">Ug99</strain>
    </source>
</reference>
<sequence>MLLKSSAYVDVETKKRPQKKPVTIENLVKLTEILIDGEPFQRALLDLSVVAFWGMARLAKLSSGPLRRTASLMTGDVELVYKQRENLAKLTVCGAKTVNPSQSQIIYLKELPHMLCPVLAIKRRLAKSKGTNTSLFGYNDPNGNRCGK</sequence>
<gene>
    <name evidence="1" type="ORF">PGTUg99_021353</name>
</gene>
<dbReference type="AlphaFoldDB" id="A0A5B0LPK8"/>
<dbReference type="InterPro" id="IPR052925">
    <property type="entry name" value="Phage_Integrase-like_Recomb"/>
</dbReference>
<proteinExistence type="predicted"/>
<dbReference type="PANTHER" id="PTHR34605">
    <property type="entry name" value="PHAGE_INTEGRASE DOMAIN-CONTAINING PROTEIN"/>
    <property type="match status" value="1"/>
</dbReference>
<organism evidence="1 2">
    <name type="scientific">Puccinia graminis f. sp. tritici</name>
    <dbReference type="NCBI Taxonomy" id="56615"/>
    <lineage>
        <taxon>Eukaryota</taxon>
        <taxon>Fungi</taxon>
        <taxon>Dikarya</taxon>
        <taxon>Basidiomycota</taxon>
        <taxon>Pucciniomycotina</taxon>
        <taxon>Pucciniomycetes</taxon>
        <taxon>Pucciniales</taxon>
        <taxon>Pucciniaceae</taxon>
        <taxon>Puccinia</taxon>
    </lineage>
</organism>
<name>A0A5B0LPK8_PUCGR</name>
<accession>A0A5B0LPK8</accession>
<evidence type="ECO:0000313" key="1">
    <source>
        <dbReference type="EMBL" id="KAA1065444.1"/>
    </source>
</evidence>
<comment type="caution">
    <text evidence="1">The sequence shown here is derived from an EMBL/GenBank/DDBJ whole genome shotgun (WGS) entry which is preliminary data.</text>
</comment>
<dbReference type="EMBL" id="VDEP01000510">
    <property type="protein sequence ID" value="KAA1065444.1"/>
    <property type="molecule type" value="Genomic_DNA"/>
</dbReference>